<keyword evidence="1" id="KW-1133">Transmembrane helix</keyword>
<organism evidence="2 3">
    <name type="scientific">Sphaerisporangium rufum</name>
    <dbReference type="NCBI Taxonomy" id="1381558"/>
    <lineage>
        <taxon>Bacteria</taxon>
        <taxon>Bacillati</taxon>
        <taxon>Actinomycetota</taxon>
        <taxon>Actinomycetes</taxon>
        <taxon>Streptosporangiales</taxon>
        <taxon>Streptosporangiaceae</taxon>
        <taxon>Sphaerisporangium</taxon>
    </lineage>
</organism>
<reference evidence="2" key="1">
    <citation type="submission" date="2021-01" db="EMBL/GenBank/DDBJ databases">
        <title>Whole genome shotgun sequence of Sphaerisporangium rufum NBRC 109079.</title>
        <authorList>
            <person name="Komaki H."/>
            <person name="Tamura T."/>
        </authorList>
    </citation>
    <scope>NUCLEOTIDE SEQUENCE</scope>
    <source>
        <strain evidence="2">NBRC 109079</strain>
    </source>
</reference>
<keyword evidence="1" id="KW-0472">Membrane</keyword>
<protein>
    <submittedName>
        <fullName evidence="2">Uncharacterized protein</fullName>
    </submittedName>
</protein>
<dbReference type="AlphaFoldDB" id="A0A919QZN0"/>
<feature type="transmembrane region" description="Helical" evidence="1">
    <location>
        <begin position="38"/>
        <end position="55"/>
    </location>
</feature>
<dbReference type="Proteomes" id="UP000655287">
    <property type="component" value="Unassembled WGS sequence"/>
</dbReference>
<sequence>MSDTRAASLRLIAPGLALIVAGEAAVLAARALGGGTTGFTWLVAALVAGFSLSGSV</sequence>
<dbReference type="EMBL" id="BOOU01000011">
    <property type="protein sequence ID" value="GII75745.1"/>
    <property type="molecule type" value="Genomic_DNA"/>
</dbReference>
<keyword evidence="1" id="KW-0812">Transmembrane</keyword>
<comment type="caution">
    <text evidence="2">The sequence shown here is derived from an EMBL/GenBank/DDBJ whole genome shotgun (WGS) entry which is preliminary data.</text>
</comment>
<gene>
    <name evidence="2" type="ORF">Sru01_07270</name>
</gene>
<evidence type="ECO:0000313" key="3">
    <source>
        <dbReference type="Proteomes" id="UP000655287"/>
    </source>
</evidence>
<keyword evidence="3" id="KW-1185">Reference proteome</keyword>
<evidence type="ECO:0000256" key="1">
    <source>
        <dbReference type="SAM" id="Phobius"/>
    </source>
</evidence>
<evidence type="ECO:0000313" key="2">
    <source>
        <dbReference type="EMBL" id="GII75745.1"/>
    </source>
</evidence>
<accession>A0A919QZN0</accession>
<name>A0A919QZN0_9ACTN</name>
<proteinExistence type="predicted"/>
<dbReference type="RefSeq" id="WP_203982397.1">
    <property type="nucleotide sequence ID" value="NZ_BOOU01000011.1"/>
</dbReference>